<dbReference type="Pfam" id="PF14310">
    <property type="entry name" value="Fn3-like"/>
    <property type="match status" value="1"/>
</dbReference>
<dbReference type="SUPFAM" id="SSF52279">
    <property type="entry name" value="Beta-D-glucan exohydrolase, C-terminal domain"/>
    <property type="match status" value="1"/>
</dbReference>
<dbReference type="InterPro" id="IPR002772">
    <property type="entry name" value="Glyco_hydro_3_C"/>
</dbReference>
<evidence type="ECO:0000256" key="2">
    <source>
        <dbReference type="ARBA" id="ARBA00022801"/>
    </source>
</evidence>
<dbReference type="EC" id="3.2.1.21" evidence="6"/>
<dbReference type="SUPFAM" id="SSF51445">
    <property type="entry name" value="(Trans)glycosidases"/>
    <property type="match status" value="1"/>
</dbReference>
<gene>
    <name evidence="6" type="ORF">FHU38_005014</name>
</gene>
<comment type="similarity">
    <text evidence="1">Belongs to the glycosyl hydrolase 3 family.</text>
</comment>
<proteinExistence type="inferred from homology"/>
<dbReference type="InterPro" id="IPR013783">
    <property type="entry name" value="Ig-like_fold"/>
</dbReference>
<organism evidence="6 7">
    <name type="scientific">Saccharomonospora amisosensis</name>
    <dbReference type="NCBI Taxonomy" id="1128677"/>
    <lineage>
        <taxon>Bacteria</taxon>
        <taxon>Bacillati</taxon>
        <taxon>Actinomycetota</taxon>
        <taxon>Actinomycetes</taxon>
        <taxon>Pseudonocardiales</taxon>
        <taxon>Pseudonocardiaceae</taxon>
        <taxon>Saccharomonospora</taxon>
    </lineage>
</organism>
<keyword evidence="4" id="KW-0732">Signal</keyword>
<dbReference type="InterPro" id="IPR017853">
    <property type="entry name" value="GH"/>
</dbReference>
<dbReference type="InterPro" id="IPR036881">
    <property type="entry name" value="Glyco_hydro_3_C_sf"/>
</dbReference>
<feature type="chain" id="PRO_5031533451" evidence="4">
    <location>
        <begin position="25"/>
        <end position="764"/>
    </location>
</feature>
<sequence length="764" mass="80361">MRRWVVLLTLTALTSLLVTVPSTASPSADESEACPWLDSGLPVENRVRQLLGAMTLDEKLSMVHGSAGPLEFVGPVYAGLVQAIPRLCVPELGLSDGPAGVGNSHTGVTQLPAPLMLGATWDSGLAEEYGAVLAEEVAGKGAGVALSPSVDLIRDPRAGRGFETFGEDPRLAGVLAQAQIRAIQDRGVLAQAKHLAAYNQETARNTRLGNAVVSERALQEFYLPPFEQAVDAGAASVMCGYNHVNGVHACNNTYLISQVLKGQFGFDGFVTSDWFALHASHAAANAGVDMQMPSGCYFGPRLRDGVRTGKVALSRLDDMVGRILRQMFRHGLFDRSRTGSPDAVVTTPEHVAVARKVAEQGSVLLKNGADLLPFQGVDSIAVLGRAAGAGVIGSGGGSAHVIAPSIVTPFDGIKRRAAREGIDVRFAERADAVKVAEATDVAVVFVSQWSSESKDRGGIALSHADNAMIEDVARANPNTVVVLNTGGPVTMPWLDDVAGVVAAWYPGQEYGNAIAALLFGDVNPAGKLPVTFPAALRQAPAADPPRFPGGHYDEDLAVGYRWYDQQRLRPLFPFGFGLSYTEFSYSDLRIAGQAEAETVTVEATVTNTGDRRGTEVAQLYVSHPAVDGEPPRLLKDFEKVELDPGRSARVRFTLDARSLSHWDAEAHRWVRSAGDYVISVGGSSRDLPLAGSLRAQRTVATSEPTPPPPPGAPEGGDDALTKLANAATCPSEGAYAAALGAASLVGLPPGEQAETPPRNPSSGG</sequence>
<evidence type="ECO:0000259" key="5">
    <source>
        <dbReference type="SMART" id="SM01217"/>
    </source>
</evidence>
<name>A0A7X5UUV1_9PSEU</name>
<evidence type="ECO:0000256" key="1">
    <source>
        <dbReference type="ARBA" id="ARBA00005336"/>
    </source>
</evidence>
<feature type="signal peptide" evidence="4">
    <location>
        <begin position="1"/>
        <end position="24"/>
    </location>
</feature>
<dbReference type="Pfam" id="PF01915">
    <property type="entry name" value="Glyco_hydro_3_C"/>
    <property type="match status" value="1"/>
</dbReference>
<dbReference type="RefSeq" id="WP_167176889.1">
    <property type="nucleotide sequence ID" value="NZ_JAAOYM010000002.1"/>
</dbReference>
<comment type="caution">
    <text evidence="6">The sequence shown here is derived from an EMBL/GenBank/DDBJ whole genome shotgun (WGS) entry which is preliminary data.</text>
</comment>
<dbReference type="EMBL" id="JAAOYM010000002">
    <property type="protein sequence ID" value="NIJ14613.1"/>
    <property type="molecule type" value="Genomic_DNA"/>
</dbReference>
<dbReference type="PRINTS" id="PR00133">
    <property type="entry name" value="GLHYDRLASE3"/>
</dbReference>
<dbReference type="Gene3D" id="3.40.50.1700">
    <property type="entry name" value="Glycoside hydrolase family 3 C-terminal domain"/>
    <property type="match status" value="1"/>
</dbReference>
<evidence type="ECO:0000256" key="4">
    <source>
        <dbReference type="SAM" id="SignalP"/>
    </source>
</evidence>
<feature type="region of interest" description="Disordered" evidence="3">
    <location>
        <begin position="696"/>
        <end position="719"/>
    </location>
</feature>
<dbReference type="Gene3D" id="2.60.40.10">
    <property type="entry name" value="Immunoglobulins"/>
    <property type="match status" value="1"/>
</dbReference>
<dbReference type="GO" id="GO:0005975">
    <property type="term" value="P:carbohydrate metabolic process"/>
    <property type="evidence" value="ECO:0007669"/>
    <property type="project" value="InterPro"/>
</dbReference>
<dbReference type="InterPro" id="IPR001764">
    <property type="entry name" value="Glyco_hydro_3_N"/>
</dbReference>
<evidence type="ECO:0000256" key="3">
    <source>
        <dbReference type="SAM" id="MobiDB-lite"/>
    </source>
</evidence>
<dbReference type="Gene3D" id="3.20.20.300">
    <property type="entry name" value="Glycoside hydrolase, family 3, N-terminal domain"/>
    <property type="match status" value="1"/>
</dbReference>
<dbReference type="SMART" id="SM01217">
    <property type="entry name" value="Fn3_like"/>
    <property type="match status" value="1"/>
</dbReference>
<accession>A0A7X5UUV1</accession>
<dbReference type="Proteomes" id="UP000545493">
    <property type="component" value="Unassembled WGS sequence"/>
</dbReference>
<dbReference type="InterPro" id="IPR050288">
    <property type="entry name" value="Cellulose_deg_GH3"/>
</dbReference>
<keyword evidence="2 6" id="KW-0378">Hydrolase</keyword>
<dbReference type="InterPro" id="IPR036962">
    <property type="entry name" value="Glyco_hydro_3_N_sf"/>
</dbReference>
<dbReference type="PANTHER" id="PTHR42715">
    <property type="entry name" value="BETA-GLUCOSIDASE"/>
    <property type="match status" value="1"/>
</dbReference>
<feature type="domain" description="Fibronectin type III-like" evidence="5">
    <location>
        <begin position="615"/>
        <end position="684"/>
    </location>
</feature>
<protein>
    <submittedName>
        <fullName evidence="6">Beta-glucosidase</fullName>
        <ecNumber evidence="6">3.2.1.21</ecNumber>
    </submittedName>
</protein>
<reference evidence="6 7" key="1">
    <citation type="submission" date="2020-03" db="EMBL/GenBank/DDBJ databases">
        <title>Sequencing the genomes of 1000 actinobacteria strains.</title>
        <authorList>
            <person name="Klenk H.-P."/>
        </authorList>
    </citation>
    <scope>NUCLEOTIDE SEQUENCE [LARGE SCALE GENOMIC DNA]</scope>
    <source>
        <strain evidence="6 7">DSM 45685</strain>
    </source>
</reference>
<keyword evidence="6" id="KW-0326">Glycosidase</keyword>
<dbReference type="InterPro" id="IPR026891">
    <property type="entry name" value="Fn3-like"/>
</dbReference>
<evidence type="ECO:0000313" key="6">
    <source>
        <dbReference type="EMBL" id="NIJ14613.1"/>
    </source>
</evidence>
<dbReference type="AlphaFoldDB" id="A0A7X5UUV1"/>
<dbReference type="Pfam" id="PF00933">
    <property type="entry name" value="Glyco_hydro_3"/>
    <property type="match status" value="1"/>
</dbReference>
<dbReference type="GO" id="GO:0008422">
    <property type="term" value="F:beta-glucosidase activity"/>
    <property type="evidence" value="ECO:0007669"/>
    <property type="project" value="UniProtKB-EC"/>
</dbReference>
<keyword evidence="7" id="KW-1185">Reference proteome</keyword>
<evidence type="ECO:0000313" key="7">
    <source>
        <dbReference type="Proteomes" id="UP000545493"/>
    </source>
</evidence>
<dbReference type="PANTHER" id="PTHR42715:SF10">
    <property type="entry name" value="BETA-GLUCOSIDASE"/>
    <property type="match status" value="1"/>
</dbReference>